<dbReference type="AlphaFoldDB" id="A0A2C9UL69"/>
<protein>
    <submittedName>
        <fullName evidence="1">Uncharacterized protein</fullName>
    </submittedName>
</protein>
<name>A0A2C9UL69_MANES</name>
<accession>A0A2C9UL69</accession>
<organism evidence="1">
    <name type="scientific">Manihot esculenta</name>
    <name type="common">Cassava</name>
    <name type="synonym">Jatropha manihot</name>
    <dbReference type="NCBI Taxonomy" id="3983"/>
    <lineage>
        <taxon>Eukaryota</taxon>
        <taxon>Viridiplantae</taxon>
        <taxon>Streptophyta</taxon>
        <taxon>Embryophyta</taxon>
        <taxon>Tracheophyta</taxon>
        <taxon>Spermatophyta</taxon>
        <taxon>Magnoliopsida</taxon>
        <taxon>eudicotyledons</taxon>
        <taxon>Gunneridae</taxon>
        <taxon>Pentapetalae</taxon>
        <taxon>rosids</taxon>
        <taxon>fabids</taxon>
        <taxon>Malpighiales</taxon>
        <taxon>Euphorbiaceae</taxon>
        <taxon>Crotonoideae</taxon>
        <taxon>Manihoteae</taxon>
        <taxon>Manihot</taxon>
    </lineage>
</organism>
<evidence type="ECO:0000313" key="1">
    <source>
        <dbReference type="EMBL" id="OAY31601.1"/>
    </source>
</evidence>
<sequence>MKDAIEFIDLFGLVNMSLIQMWANFLQSNGNFISLSESGQFILTRQHSNPYR</sequence>
<proteinExistence type="predicted"/>
<dbReference type="EMBL" id="CM004400">
    <property type="protein sequence ID" value="OAY31601.1"/>
    <property type="molecule type" value="Genomic_DNA"/>
</dbReference>
<reference evidence="1" key="1">
    <citation type="submission" date="2016-02" db="EMBL/GenBank/DDBJ databases">
        <title>WGS assembly of Manihot esculenta.</title>
        <authorList>
            <person name="Bredeson J.V."/>
            <person name="Prochnik S.E."/>
            <person name="Lyons J.B."/>
            <person name="Schmutz J."/>
            <person name="Grimwood J."/>
            <person name="Vrebalov J."/>
            <person name="Bart R.S."/>
            <person name="Amuge T."/>
            <person name="Ferguson M.E."/>
            <person name="Green R."/>
            <person name="Putnam N."/>
            <person name="Stites J."/>
            <person name="Rounsley S."/>
            <person name="Rokhsar D.S."/>
        </authorList>
    </citation>
    <scope>NUCLEOTIDE SEQUENCE [LARGE SCALE GENOMIC DNA]</scope>
    <source>
        <tissue evidence="1">Leaf</tissue>
    </source>
</reference>
<gene>
    <name evidence="1" type="ORF">MANES_14G125800</name>
</gene>